<organism evidence="1 2">
    <name type="scientific">Paenibacillus ferrarius</name>
    <dbReference type="NCBI Taxonomy" id="1469647"/>
    <lineage>
        <taxon>Bacteria</taxon>
        <taxon>Bacillati</taxon>
        <taxon>Bacillota</taxon>
        <taxon>Bacilli</taxon>
        <taxon>Bacillales</taxon>
        <taxon>Paenibacillaceae</taxon>
        <taxon>Paenibacillus</taxon>
    </lineage>
</organism>
<evidence type="ECO:0000313" key="2">
    <source>
        <dbReference type="Proteomes" id="UP000190626"/>
    </source>
</evidence>
<proteinExistence type="predicted"/>
<keyword evidence="2" id="KW-1185">Reference proteome</keyword>
<reference evidence="2" key="1">
    <citation type="submission" date="2016-07" db="EMBL/GenBank/DDBJ databases">
        <authorList>
            <person name="Florea S."/>
            <person name="Webb J.S."/>
            <person name="Jaromczyk J."/>
            <person name="Schardl C.L."/>
        </authorList>
    </citation>
    <scope>NUCLEOTIDE SEQUENCE [LARGE SCALE GENOMIC DNA]</scope>
    <source>
        <strain evidence="2">CY1</strain>
    </source>
</reference>
<evidence type="ECO:0008006" key="3">
    <source>
        <dbReference type="Google" id="ProtNLM"/>
    </source>
</evidence>
<dbReference type="RefSeq" id="WP_079420167.1">
    <property type="nucleotide sequence ID" value="NZ_MBTG01000056.1"/>
</dbReference>
<name>A0A1V4H8P1_9BACL</name>
<comment type="caution">
    <text evidence="1">The sequence shown here is derived from an EMBL/GenBank/DDBJ whole genome shotgun (WGS) entry which is preliminary data.</text>
</comment>
<dbReference type="OrthoDB" id="2587776at2"/>
<gene>
    <name evidence="1" type="ORF">BC351_10300</name>
</gene>
<dbReference type="STRING" id="1469647.BC351_10300"/>
<evidence type="ECO:0000313" key="1">
    <source>
        <dbReference type="EMBL" id="OPH47574.1"/>
    </source>
</evidence>
<dbReference type="AlphaFoldDB" id="A0A1V4H8P1"/>
<protein>
    <recommendedName>
        <fullName evidence="3">BppU N-terminal domain-containing protein</fullName>
    </recommendedName>
</protein>
<accession>A0A1V4H8P1</accession>
<dbReference type="EMBL" id="MBTG01000056">
    <property type="protein sequence ID" value="OPH47574.1"/>
    <property type="molecule type" value="Genomic_DNA"/>
</dbReference>
<sequence>MPELQTYLEYNDPLSIIYRAGTPNDPYKDRLDSLPVINNQITLLEIPSEFHKVKISGYTEINNDIFRVQNLINSNEFLVNYSNGNIQFNPSEEGKTLLCESKGRGLILYPASRIYAIVSRNPDVVKTLQDIIDEALLKISQANMVIKDVKVAIRNAEAATTNANTATDNASKARDNAILATEETNIATSKSIVATTNAVSAALEALNARDLAIDARNQSILLWQHSVPSRDVLEATYPTPKTGWTVSMDDTGVVYRFDGTEWKDIGNMVGAVPLVNSTLDGLMRFSDYVKLKAIEPNAQVNFVQEDAKNVLPDYFRTKTITFMFASVIDTGLQEIEIKFPYHGEITDITASCSTEGSDVTEIEIEKASEADYKAKNPWANILSRNVSIHYGEKVDDHERQIVIPQVNKNDYFRVNVKKIGTGLANLVVQIEVKI</sequence>
<dbReference type="Proteomes" id="UP000190626">
    <property type="component" value="Unassembled WGS sequence"/>
</dbReference>